<organism evidence="6 7">
    <name type="scientific">Candidatus Methylumidiphilus alinenensis</name>
    <dbReference type="NCBI Taxonomy" id="2202197"/>
    <lineage>
        <taxon>Bacteria</taxon>
        <taxon>Pseudomonadati</taxon>
        <taxon>Pseudomonadota</taxon>
        <taxon>Gammaproteobacteria</taxon>
        <taxon>Methylococcales</taxon>
        <taxon>Candidatus Methylumidiphilus</taxon>
    </lineage>
</organism>
<dbReference type="PANTHER" id="PTHR30349:SF41">
    <property type="entry name" value="INTEGRASE_RECOMBINASE PROTEIN MJ0367-RELATED"/>
    <property type="match status" value="1"/>
</dbReference>
<dbReference type="Proteomes" id="UP000249396">
    <property type="component" value="Unassembled WGS sequence"/>
</dbReference>
<evidence type="ECO:0000256" key="4">
    <source>
        <dbReference type="ARBA" id="ARBA00023172"/>
    </source>
</evidence>
<dbReference type="GO" id="GO:0006310">
    <property type="term" value="P:DNA recombination"/>
    <property type="evidence" value="ECO:0007669"/>
    <property type="project" value="UniProtKB-KW"/>
</dbReference>
<dbReference type="InterPro" id="IPR011010">
    <property type="entry name" value="DNA_brk_join_enz"/>
</dbReference>
<dbReference type="AlphaFoldDB" id="A0A2W4S0B9"/>
<name>A0A2W4S0B9_9GAMM</name>
<dbReference type="SUPFAM" id="SSF56349">
    <property type="entry name" value="DNA breaking-rejoining enzymes"/>
    <property type="match status" value="1"/>
</dbReference>
<dbReference type="GO" id="GO:0015074">
    <property type="term" value="P:DNA integration"/>
    <property type="evidence" value="ECO:0007669"/>
    <property type="project" value="UniProtKB-KW"/>
</dbReference>
<gene>
    <name evidence="6" type="ORF">DM484_00595</name>
</gene>
<comment type="similarity">
    <text evidence="1">Belongs to the 'phage' integrase family.</text>
</comment>
<dbReference type="Gene3D" id="1.10.443.10">
    <property type="entry name" value="Intergrase catalytic core"/>
    <property type="match status" value="1"/>
</dbReference>
<sequence length="457" mass="52098">MSAQLADNGAAINRFLLHVHPRSRDTLKVYRCILVEFQGHVQLCPRDTPICQSTIESWLHGLASLWPEHYVLHRARVVDRFLDFLATEGSIPSNPLAQLRLNFGQRVGTPIVRALLSPDPAQALKALKPLPKFASVHGAFMRSHIELMRASGYRYNTQAASFLRFDRFLQGRADAITLPLTVLLQQWAAQGTTLHHAVERQQVARNLAKAWQRIDPYVQLPQVDRRLSRQRALDQRRPHIYSQQEVRLLLETAREFPSPRSPLRPLTLYTMLVLAYCAGLRLGELARLDLGDVHLAAGDITIRETKFFKSRTLPLTDSVMVAVREYLEARQRAGAPQDGSSGLFWHMQGSGRYSRVMTHKLLVRVLRRAGLKPEPGRVGPRIHDLRHSMVVNRMLTWYREGINPQARLPYLATYLGHKDINSTLVYLTVTQELLQEASERFRAFVAQGRRFVEGDTP</sequence>
<dbReference type="Pfam" id="PF00589">
    <property type="entry name" value="Phage_integrase"/>
    <property type="match status" value="1"/>
</dbReference>
<keyword evidence="2" id="KW-0229">DNA integration</keyword>
<dbReference type="PANTHER" id="PTHR30349">
    <property type="entry name" value="PHAGE INTEGRASE-RELATED"/>
    <property type="match status" value="1"/>
</dbReference>
<evidence type="ECO:0000313" key="6">
    <source>
        <dbReference type="EMBL" id="PZN86909.1"/>
    </source>
</evidence>
<dbReference type="InterPro" id="IPR002104">
    <property type="entry name" value="Integrase_catalytic"/>
</dbReference>
<dbReference type="GO" id="GO:0003677">
    <property type="term" value="F:DNA binding"/>
    <property type="evidence" value="ECO:0007669"/>
    <property type="project" value="UniProtKB-KW"/>
</dbReference>
<evidence type="ECO:0000256" key="3">
    <source>
        <dbReference type="ARBA" id="ARBA00023125"/>
    </source>
</evidence>
<dbReference type="InterPro" id="IPR013762">
    <property type="entry name" value="Integrase-like_cat_sf"/>
</dbReference>
<dbReference type="InterPro" id="IPR050090">
    <property type="entry name" value="Tyrosine_recombinase_XerCD"/>
</dbReference>
<accession>A0A2W4S0B9</accession>
<evidence type="ECO:0000313" key="7">
    <source>
        <dbReference type="Proteomes" id="UP000249396"/>
    </source>
</evidence>
<keyword evidence="3" id="KW-0238">DNA-binding</keyword>
<dbReference type="PROSITE" id="PS51898">
    <property type="entry name" value="TYR_RECOMBINASE"/>
    <property type="match status" value="1"/>
</dbReference>
<proteinExistence type="inferred from homology"/>
<comment type="caution">
    <text evidence="6">The sequence shown here is derived from an EMBL/GenBank/DDBJ whole genome shotgun (WGS) entry which is preliminary data.</text>
</comment>
<evidence type="ECO:0000259" key="5">
    <source>
        <dbReference type="PROSITE" id="PS51898"/>
    </source>
</evidence>
<evidence type="ECO:0000256" key="2">
    <source>
        <dbReference type="ARBA" id="ARBA00022908"/>
    </source>
</evidence>
<keyword evidence="4" id="KW-0233">DNA recombination</keyword>
<protein>
    <submittedName>
        <fullName evidence="6">Integrase</fullName>
    </submittedName>
</protein>
<evidence type="ECO:0000256" key="1">
    <source>
        <dbReference type="ARBA" id="ARBA00008857"/>
    </source>
</evidence>
<reference evidence="6 7" key="1">
    <citation type="journal article" date="2018" name="Aquat. Microb. Ecol.">
        <title>Gammaproteobacterial methanotrophs dominate.</title>
        <authorList>
            <person name="Rissanen A.J."/>
            <person name="Saarenheimo J."/>
            <person name="Tiirola M."/>
            <person name="Peura S."/>
            <person name="Aalto S.L."/>
            <person name="Karvinen A."/>
            <person name="Nykanen H."/>
        </authorList>
    </citation>
    <scope>NUCLEOTIDE SEQUENCE [LARGE SCALE GENOMIC DNA]</scope>
    <source>
        <strain evidence="6">AMbin10</strain>
    </source>
</reference>
<feature type="domain" description="Tyr recombinase" evidence="5">
    <location>
        <begin position="236"/>
        <end position="439"/>
    </location>
</feature>
<dbReference type="EMBL" id="QJPH01000060">
    <property type="protein sequence ID" value="PZN86909.1"/>
    <property type="molecule type" value="Genomic_DNA"/>
</dbReference>